<comment type="caution">
    <text evidence="1">The sequence shown here is derived from an EMBL/GenBank/DDBJ whole genome shotgun (WGS) entry which is preliminary data.</text>
</comment>
<organism evidence="1 2">
    <name type="scientific">Streptomyces griseicoloratus</name>
    <dbReference type="NCBI Taxonomy" id="2752516"/>
    <lineage>
        <taxon>Bacteria</taxon>
        <taxon>Bacillati</taxon>
        <taxon>Actinomycetota</taxon>
        <taxon>Actinomycetes</taxon>
        <taxon>Kitasatosporales</taxon>
        <taxon>Streptomycetaceae</taxon>
        <taxon>Streptomyces</taxon>
    </lineage>
</organism>
<reference evidence="1" key="2">
    <citation type="submission" date="2020-09" db="EMBL/GenBank/DDBJ databases">
        <authorList>
            <person name="Luo X."/>
        </authorList>
    </citation>
    <scope>NUCLEOTIDE SEQUENCE</scope>
    <source>
        <strain evidence="1">TRM S81-3</strain>
    </source>
</reference>
<evidence type="ECO:0000313" key="2">
    <source>
        <dbReference type="Proteomes" id="UP000621210"/>
    </source>
</evidence>
<reference evidence="1" key="1">
    <citation type="submission" date="2020-09" db="EMBL/GenBank/DDBJ databases">
        <title>Streptomyces grisecoloratus sp. nov., isolated from cotton soil.</title>
        <authorList>
            <person name="Xing L."/>
        </authorList>
    </citation>
    <scope>NUCLEOTIDE SEQUENCE</scope>
    <source>
        <strain evidence="1">TRM S81-3</strain>
    </source>
</reference>
<name>A0A926KW94_9ACTN</name>
<keyword evidence="2" id="KW-1185">Reference proteome</keyword>
<dbReference type="Gene3D" id="3.40.50.980">
    <property type="match status" value="1"/>
</dbReference>
<dbReference type="AlphaFoldDB" id="A0A926KW94"/>
<protein>
    <submittedName>
        <fullName evidence="1">Uncharacterized protein</fullName>
    </submittedName>
</protein>
<sequence length="70" mass="7036">YAVLQGPGTDLGNTVVFASLVTGGVLHILDEEAVTDPAAVAFYLVEQGIECLKAVPSHVAALGVASVASL</sequence>
<accession>A0A926KW94</accession>
<dbReference type="Proteomes" id="UP000621210">
    <property type="component" value="Unassembled WGS sequence"/>
</dbReference>
<evidence type="ECO:0000313" key="1">
    <source>
        <dbReference type="EMBL" id="MBD0418007.1"/>
    </source>
</evidence>
<feature type="non-terminal residue" evidence="1">
    <location>
        <position position="70"/>
    </location>
</feature>
<feature type="non-terminal residue" evidence="1">
    <location>
        <position position="1"/>
    </location>
</feature>
<dbReference type="EMBL" id="JACVQF010000074">
    <property type="protein sequence ID" value="MBD0418007.1"/>
    <property type="molecule type" value="Genomic_DNA"/>
</dbReference>
<gene>
    <name evidence="1" type="ORF">H0H10_02275</name>
</gene>
<proteinExistence type="predicted"/>
<dbReference type="RefSeq" id="WP_188179085.1">
    <property type="nucleotide sequence ID" value="NZ_JACVQF010000074.1"/>
</dbReference>